<name>A0A840A1E2_9CAUL</name>
<dbReference type="InterPro" id="IPR029058">
    <property type="entry name" value="AB_hydrolase_fold"/>
</dbReference>
<dbReference type="RefSeq" id="WP_183771998.1">
    <property type="nucleotide sequence ID" value="NZ_JACIDK010000002.1"/>
</dbReference>
<evidence type="ECO:0000259" key="2">
    <source>
        <dbReference type="Pfam" id="PF01738"/>
    </source>
</evidence>
<dbReference type="Gene3D" id="3.40.50.1820">
    <property type="entry name" value="alpha/beta hydrolase"/>
    <property type="match status" value="1"/>
</dbReference>
<reference evidence="3 4" key="1">
    <citation type="submission" date="2020-08" db="EMBL/GenBank/DDBJ databases">
        <title>Genomic Encyclopedia of Type Strains, Phase IV (KMG-IV): sequencing the most valuable type-strain genomes for metagenomic binning, comparative biology and taxonomic classification.</title>
        <authorList>
            <person name="Goeker M."/>
        </authorList>
    </citation>
    <scope>NUCLEOTIDE SEQUENCE [LARGE SCALE GENOMIC DNA]</scope>
    <source>
        <strain evidence="3 4">DSM 21793</strain>
    </source>
</reference>
<dbReference type="Proteomes" id="UP000530564">
    <property type="component" value="Unassembled WGS sequence"/>
</dbReference>
<dbReference type="SUPFAM" id="SSF53474">
    <property type="entry name" value="alpha/beta-Hydrolases"/>
    <property type="match status" value="1"/>
</dbReference>
<dbReference type="InterPro" id="IPR002925">
    <property type="entry name" value="Dienelactn_hydro"/>
</dbReference>
<dbReference type="AlphaFoldDB" id="A0A840A1E2"/>
<dbReference type="InterPro" id="IPR050261">
    <property type="entry name" value="FrsA_esterase"/>
</dbReference>
<evidence type="ECO:0000256" key="1">
    <source>
        <dbReference type="ARBA" id="ARBA00022801"/>
    </source>
</evidence>
<sequence>MSDKSKRRSRLGRVAKLLLLAAGVIALLAAAAIAAYVWKGSHPSFLAPQPRAAHAKFMASGLTLHTPPGAGPFPTVLLVPGCGGISNGRGPNPIMDEYAQSALQAGWAAAVLDSYGPRGWDPEWARRRVCAGARLQGLFRTADILAGLDLLAKDPRVDHRHVRVAGWSHGGWALGDLVTLHGDEDFQQTMAGVEAIRLTYPFCAPPARGGRRDWTWRGGVDLVMAQRDAVQPPAGCTRLIERAKAAGAKVTVMTVPGVTHAFDERVQSPDSAFRFDPAATAKVHQQFIGWLQTPAR</sequence>
<dbReference type="EMBL" id="JACIDK010000002">
    <property type="protein sequence ID" value="MBB3891280.1"/>
    <property type="molecule type" value="Genomic_DNA"/>
</dbReference>
<keyword evidence="1 3" id="KW-0378">Hydrolase</keyword>
<evidence type="ECO:0000313" key="3">
    <source>
        <dbReference type="EMBL" id="MBB3891280.1"/>
    </source>
</evidence>
<evidence type="ECO:0000313" key="4">
    <source>
        <dbReference type="Proteomes" id="UP000530564"/>
    </source>
</evidence>
<comment type="caution">
    <text evidence="3">The sequence shown here is derived from an EMBL/GenBank/DDBJ whole genome shotgun (WGS) entry which is preliminary data.</text>
</comment>
<protein>
    <submittedName>
        <fullName evidence="3">Dienelactone hydrolase</fullName>
    </submittedName>
</protein>
<keyword evidence="4" id="KW-1185">Reference proteome</keyword>
<proteinExistence type="predicted"/>
<gene>
    <name evidence="3" type="ORF">GGQ61_001997</name>
</gene>
<dbReference type="PANTHER" id="PTHR22946:SF9">
    <property type="entry name" value="POLYKETIDE TRANSFERASE AF380"/>
    <property type="match status" value="1"/>
</dbReference>
<dbReference type="PANTHER" id="PTHR22946">
    <property type="entry name" value="DIENELACTONE HYDROLASE DOMAIN-CONTAINING PROTEIN-RELATED"/>
    <property type="match status" value="1"/>
</dbReference>
<dbReference type="Pfam" id="PF01738">
    <property type="entry name" value="DLH"/>
    <property type="match status" value="1"/>
</dbReference>
<feature type="domain" description="Dienelactone hydrolase" evidence="2">
    <location>
        <begin position="64"/>
        <end position="293"/>
    </location>
</feature>
<accession>A0A840A1E2</accession>
<organism evidence="3 4">
    <name type="scientific">Phenylobacterium haematophilum</name>
    <dbReference type="NCBI Taxonomy" id="98513"/>
    <lineage>
        <taxon>Bacteria</taxon>
        <taxon>Pseudomonadati</taxon>
        <taxon>Pseudomonadota</taxon>
        <taxon>Alphaproteobacteria</taxon>
        <taxon>Caulobacterales</taxon>
        <taxon>Caulobacteraceae</taxon>
        <taxon>Phenylobacterium</taxon>
    </lineage>
</organism>
<dbReference type="GO" id="GO:0052689">
    <property type="term" value="F:carboxylic ester hydrolase activity"/>
    <property type="evidence" value="ECO:0007669"/>
    <property type="project" value="UniProtKB-ARBA"/>
</dbReference>